<gene>
    <name evidence="12" type="ORF">DEO72_LG2g633</name>
</gene>
<comment type="similarity">
    <text evidence="2">Belongs to the USE1 family.</text>
</comment>
<name>A0A4D6KS02_VIGUN</name>
<evidence type="ECO:0000256" key="6">
    <source>
        <dbReference type="ARBA" id="ARBA00022892"/>
    </source>
</evidence>
<reference evidence="12 13" key="1">
    <citation type="submission" date="2019-04" db="EMBL/GenBank/DDBJ databases">
        <title>An improved genome assembly and genetic linkage map for asparagus bean, Vigna unguiculata ssp. sesquipedialis.</title>
        <authorList>
            <person name="Xia Q."/>
            <person name="Zhang R."/>
            <person name="Dong Y."/>
        </authorList>
    </citation>
    <scope>NUCLEOTIDE SEQUENCE [LARGE SCALE GENOMIC DNA]</scope>
    <source>
        <tissue evidence="12">Leaf</tissue>
    </source>
</reference>
<accession>A0A4D6KS02</accession>
<dbReference type="AlphaFoldDB" id="A0A4D6KS02"/>
<evidence type="ECO:0000313" key="13">
    <source>
        <dbReference type="Proteomes" id="UP000501690"/>
    </source>
</evidence>
<dbReference type="GO" id="GO:0005484">
    <property type="term" value="F:SNAP receptor activity"/>
    <property type="evidence" value="ECO:0007669"/>
    <property type="project" value="TreeGrafter"/>
</dbReference>
<evidence type="ECO:0000256" key="2">
    <source>
        <dbReference type="ARBA" id="ARBA00007891"/>
    </source>
</evidence>
<proteinExistence type="inferred from homology"/>
<evidence type="ECO:0000256" key="7">
    <source>
        <dbReference type="ARBA" id="ARBA00022927"/>
    </source>
</evidence>
<keyword evidence="3" id="KW-0813">Transport</keyword>
<sequence length="231" mass="26008">MATSSLLFKEQKQLQPTCHISAGWTELIAYPTWNQTVMDSYSQISKATLNEYSEKVEAIASKLINHETDPQVSEKDVERSFVKENSSEIEEKKQIPLSSGLRRRPVPTSNTEDKAHELAETDNTPVKLDASAHAHIEKHRMLQEDLTDEMVVLAKQLKESSLMMSQSLQNTEKILDSTEKAIEDSLASTGRTNVRATAIYSESSKTSCLTWLVMFVMTVVFVMVILLIRVT</sequence>
<dbReference type="PANTHER" id="PTHR13050">
    <property type="entry name" value="USE1-LIKE PROTEIN"/>
    <property type="match status" value="1"/>
</dbReference>
<keyword evidence="9 11" id="KW-0472">Membrane</keyword>
<keyword evidence="5" id="KW-0256">Endoplasmic reticulum</keyword>
<dbReference type="GO" id="GO:0031201">
    <property type="term" value="C:SNARE complex"/>
    <property type="evidence" value="ECO:0007669"/>
    <property type="project" value="TreeGrafter"/>
</dbReference>
<evidence type="ECO:0000256" key="11">
    <source>
        <dbReference type="SAM" id="Phobius"/>
    </source>
</evidence>
<keyword evidence="4 11" id="KW-0812">Transmembrane</keyword>
<feature type="transmembrane region" description="Helical" evidence="11">
    <location>
        <begin position="209"/>
        <end position="228"/>
    </location>
</feature>
<dbReference type="PANTHER" id="PTHR13050:SF7">
    <property type="entry name" value="VESICLE TRANSPORT PROTEIN USE1"/>
    <property type="match status" value="1"/>
</dbReference>
<keyword evidence="7" id="KW-0653">Protein transport</keyword>
<comment type="subcellular location">
    <subcellularLocation>
        <location evidence="1">Endoplasmic reticulum membrane</location>
        <topology evidence="1">Single-pass type IV membrane protein</topology>
    </subcellularLocation>
</comment>
<evidence type="ECO:0000313" key="12">
    <source>
        <dbReference type="EMBL" id="QCD80312.1"/>
    </source>
</evidence>
<keyword evidence="8 11" id="KW-1133">Transmembrane helix</keyword>
<evidence type="ECO:0000256" key="9">
    <source>
        <dbReference type="ARBA" id="ARBA00023136"/>
    </source>
</evidence>
<evidence type="ECO:0000256" key="10">
    <source>
        <dbReference type="SAM" id="MobiDB-lite"/>
    </source>
</evidence>
<keyword evidence="13" id="KW-1185">Reference proteome</keyword>
<evidence type="ECO:0000256" key="8">
    <source>
        <dbReference type="ARBA" id="ARBA00022989"/>
    </source>
</evidence>
<dbReference type="GO" id="GO:0005789">
    <property type="term" value="C:endoplasmic reticulum membrane"/>
    <property type="evidence" value="ECO:0007669"/>
    <property type="project" value="UniProtKB-SubCell"/>
</dbReference>
<organism evidence="12 13">
    <name type="scientific">Vigna unguiculata</name>
    <name type="common">Cowpea</name>
    <dbReference type="NCBI Taxonomy" id="3917"/>
    <lineage>
        <taxon>Eukaryota</taxon>
        <taxon>Viridiplantae</taxon>
        <taxon>Streptophyta</taxon>
        <taxon>Embryophyta</taxon>
        <taxon>Tracheophyta</taxon>
        <taxon>Spermatophyta</taxon>
        <taxon>Magnoliopsida</taxon>
        <taxon>eudicotyledons</taxon>
        <taxon>Gunneridae</taxon>
        <taxon>Pentapetalae</taxon>
        <taxon>rosids</taxon>
        <taxon>fabids</taxon>
        <taxon>Fabales</taxon>
        <taxon>Fabaceae</taxon>
        <taxon>Papilionoideae</taxon>
        <taxon>50 kb inversion clade</taxon>
        <taxon>NPAAA clade</taxon>
        <taxon>indigoferoid/millettioid clade</taxon>
        <taxon>Phaseoleae</taxon>
        <taxon>Vigna</taxon>
    </lineage>
</organism>
<dbReference type="Proteomes" id="UP000501690">
    <property type="component" value="Linkage Group LG2"/>
</dbReference>
<feature type="compositionally biased region" description="Basic and acidic residues" evidence="10">
    <location>
        <begin position="67"/>
        <end position="94"/>
    </location>
</feature>
<evidence type="ECO:0000256" key="5">
    <source>
        <dbReference type="ARBA" id="ARBA00022824"/>
    </source>
</evidence>
<evidence type="ECO:0000256" key="1">
    <source>
        <dbReference type="ARBA" id="ARBA00004163"/>
    </source>
</evidence>
<evidence type="ECO:0000256" key="4">
    <source>
        <dbReference type="ARBA" id="ARBA00022692"/>
    </source>
</evidence>
<keyword evidence="6" id="KW-0931">ER-Golgi transport</keyword>
<dbReference type="GO" id="GO:0006890">
    <property type="term" value="P:retrograde vesicle-mediated transport, Golgi to endoplasmic reticulum"/>
    <property type="evidence" value="ECO:0007669"/>
    <property type="project" value="TreeGrafter"/>
</dbReference>
<dbReference type="Pfam" id="PF09753">
    <property type="entry name" value="Use1"/>
    <property type="match status" value="1"/>
</dbReference>
<dbReference type="GO" id="GO:0015031">
    <property type="term" value="P:protein transport"/>
    <property type="evidence" value="ECO:0007669"/>
    <property type="project" value="UniProtKB-KW"/>
</dbReference>
<protein>
    <submittedName>
        <fullName evidence="12">Unconventional SNARE in the endoplasmic reticulum protein 1</fullName>
    </submittedName>
</protein>
<dbReference type="CDD" id="cd15860">
    <property type="entry name" value="SNARE_USE1"/>
    <property type="match status" value="1"/>
</dbReference>
<evidence type="ECO:0000256" key="3">
    <source>
        <dbReference type="ARBA" id="ARBA00022448"/>
    </source>
</evidence>
<feature type="region of interest" description="Disordered" evidence="10">
    <location>
        <begin position="67"/>
        <end position="127"/>
    </location>
</feature>
<dbReference type="EMBL" id="CP039346">
    <property type="protein sequence ID" value="QCD80312.1"/>
    <property type="molecule type" value="Genomic_DNA"/>
</dbReference>
<dbReference type="InterPro" id="IPR019150">
    <property type="entry name" value="Vesicle_transport_protein_Use1"/>
</dbReference>